<dbReference type="GO" id="GO:0016787">
    <property type="term" value="F:hydrolase activity"/>
    <property type="evidence" value="ECO:0007669"/>
    <property type="project" value="UniProtKB-KW"/>
</dbReference>
<dbReference type="PANTHER" id="PTHR23088">
    <property type="entry name" value="NITRILASE-RELATED"/>
    <property type="match status" value="1"/>
</dbReference>
<dbReference type="eggNOG" id="COG0388">
    <property type="taxonomic scope" value="Bacteria"/>
</dbReference>
<evidence type="ECO:0000256" key="1">
    <source>
        <dbReference type="ARBA" id="ARBA00010613"/>
    </source>
</evidence>
<accession>D4YL10</accession>
<proteinExistence type="inferred from homology"/>
<dbReference type="Pfam" id="PF00795">
    <property type="entry name" value="CN_hydrolase"/>
    <property type="match status" value="1"/>
</dbReference>
<dbReference type="Gene3D" id="3.60.110.10">
    <property type="entry name" value="Carbon-nitrogen hydrolase"/>
    <property type="match status" value="1"/>
</dbReference>
<dbReference type="SUPFAM" id="SSF56317">
    <property type="entry name" value="Carbon-nitrogen hydrolase"/>
    <property type="match status" value="1"/>
</dbReference>
<evidence type="ECO:0000313" key="3">
    <source>
        <dbReference type="EMBL" id="EFG48104.1"/>
    </source>
</evidence>
<dbReference type="PANTHER" id="PTHR23088:SF27">
    <property type="entry name" value="DEAMINATED GLUTATHIONE AMIDASE"/>
    <property type="match status" value="1"/>
</dbReference>
<dbReference type="PROSITE" id="PS01227">
    <property type="entry name" value="UPF0012"/>
    <property type="match status" value="1"/>
</dbReference>
<dbReference type="InterPro" id="IPR036526">
    <property type="entry name" value="C-N_Hydrolase_sf"/>
</dbReference>
<dbReference type="PROSITE" id="PS50263">
    <property type="entry name" value="CN_HYDROLASE"/>
    <property type="match status" value="1"/>
</dbReference>
<dbReference type="InterPro" id="IPR003010">
    <property type="entry name" value="C-N_Hydrolase"/>
</dbReference>
<dbReference type="Proteomes" id="UP000005714">
    <property type="component" value="Unassembled WGS sequence"/>
</dbReference>
<keyword evidence="3" id="KW-0378">Hydrolase</keyword>
<dbReference type="AlphaFoldDB" id="D4YL10"/>
<dbReference type="EMBL" id="ADNU01000018">
    <property type="protein sequence ID" value="EFG48104.1"/>
    <property type="molecule type" value="Genomic_DNA"/>
</dbReference>
<dbReference type="STRING" id="585530.HMPREF0183_0620"/>
<comment type="similarity">
    <text evidence="1">Belongs to the carbon-nitrogen hydrolase superfamily. NIT1/NIT2 family.</text>
</comment>
<organism evidence="3 4">
    <name type="scientific">Brevibacterium mcbrellneri ATCC 49030</name>
    <dbReference type="NCBI Taxonomy" id="585530"/>
    <lineage>
        <taxon>Bacteria</taxon>
        <taxon>Bacillati</taxon>
        <taxon>Actinomycetota</taxon>
        <taxon>Actinomycetes</taxon>
        <taxon>Micrococcales</taxon>
        <taxon>Brevibacteriaceae</taxon>
        <taxon>Brevibacterium</taxon>
    </lineage>
</organism>
<comment type="caution">
    <text evidence="3">The sequence shown here is derived from an EMBL/GenBank/DDBJ whole genome shotgun (WGS) entry which is preliminary data.</text>
</comment>
<evidence type="ECO:0000313" key="4">
    <source>
        <dbReference type="Proteomes" id="UP000005714"/>
    </source>
</evidence>
<protein>
    <submittedName>
        <fullName evidence="3">Hydrolase, carbon-nitrogen family</fullName>
    </submittedName>
</protein>
<dbReference type="InterPro" id="IPR001110">
    <property type="entry name" value="UPF0012_CS"/>
</dbReference>
<gene>
    <name evidence="3" type="primary">mtnU</name>
    <name evidence="3" type="ORF">HMPREF0183_0620</name>
</gene>
<evidence type="ECO:0000259" key="2">
    <source>
        <dbReference type="PROSITE" id="PS50263"/>
    </source>
</evidence>
<sequence>MRMRVSAIQLGYSDSESLEDRVERATHMVESQREADLIVLPELWAPTGFDYTKWGKAAQAVDGPVIERIAHAARSVGAYVHAGSIIEASPHALDRLKDANYDVKALPVLADDERGLWNTSVLINPDGQIQATYRKIHRFGFGSGEPKLLQPGTEIVIPTLNIDGRETKFALATCYDLRFPELFRQMVAQGAEGLIIPAAWPAPRVREWSALLLARSIENLFPIVAVNTAGYHGGTQMGGHSVILDAAGLPLAEAGEAQTIITATIDLDATEARRERFPALDDRRLNYTLN</sequence>
<keyword evidence="4" id="KW-1185">Reference proteome</keyword>
<reference evidence="3 4" key="1">
    <citation type="submission" date="2010-04" db="EMBL/GenBank/DDBJ databases">
        <authorList>
            <person name="Qin X."/>
            <person name="Bachman B."/>
            <person name="Battles P."/>
            <person name="Bell A."/>
            <person name="Bess C."/>
            <person name="Bickham C."/>
            <person name="Chaboub L."/>
            <person name="Chen D."/>
            <person name="Coyle M."/>
            <person name="Deiros D.R."/>
            <person name="Dinh H."/>
            <person name="Forbes L."/>
            <person name="Fowler G."/>
            <person name="Francisco L."/>
            <person name="Fu Q."/>
            <person name="Gubbala S."/>
            <person name="Hale W."/>
            <person name="Han Y."/>
            <person name="Hemphill L."/>
            <person name="Highlander S.K."/>
            <person name="Hirani K."/>
            <person name="Hogues M."/>
            <person name="Jackson L."/>
            <person name="Jakkamsetti A."/>
            <person name="Javaid M."/>
            <person name="Jiang H."/>
            <person name="Korchina V."/>
            <person name="Kovar C."/>
            <person name="Lara F."/>
            <person name="Lee S."/>
            <person name="Mata R."/>
            <person name="Mathew T."/>
            <person name="Moen C."/>
            <person name="Morales K."/>
            <person name="Munidasa M."/>
            <person name="Nazareth L."/>
            <person name="Ngo R."/>
            <person name="Nguyen L."/>
            <person name="Okwuonu G."/>
            <person name="Ongeri F."/>
            <person name="Patil S."/>
            <person name="Petrosino J."/>
            <person name="Pham C."/>
            <person name="Pham P."/>
            <person name="Pu L.-L."/>
            <person name="Puazo M."/>
            <person name="Raj R."/>
            <person name="Reid J."/>
            <person name="Rouhana J."/>
            <person name="Saada N."/>
            <person name="Shang Y."/>
            <person name="Simmons D."/>
            <person name="Thornton R."/>
            <person name="Warren J."/>
            <person name="Weissenberger G."/>
            <person name="Zhang J."/>
            <person name="Zhang L."/>
            <person name="Zhou C."/>
            <person name="Zhu D."/>
            <person name="Muzny D."/>
            <person name="Worley K."/>
            <person name="Gibbs R."/>
        </authorList>
    </citation>
    <scope>NUCLEOTIDE SEQUENCE [LARGE SCALE GENOMIC DNA]</scope>
    <source>
        <strain evidence="3 4">ATCC 49030</strain>
    </source>
</reference>
<name>D4YL10_9MICO</name>
<feature type="domain" description="CN hydrolase" evidence="2">
    <location>
        <begin position="3"/>
        <end position="267"/>
    </location>
</feature>